<dbReference type="InterPro" id="IPR036513">
    <property type="entry name" value="STAS_dom_sf"/>
</dbReference>
<dbReference type="Gene3D" id="3.30.750.24">
    <property type="entry name" value="STAS domain"/>
    <property type="match status" value="1"/>
</dbReference>
<evidence type="ECO:0000256" key="2">
    <source>
        <dbReference type="ARBA" id="ARBA00022692"/>
    </source>
</evidence>
<dbReference type="EMBL" id="GEZM01058159">
    <property type="protein sequence ID" value="JAV71861.1"/>
    <property type="molecule type" value="Transcribed_RNA"/>
</dbReference>
<evidence type="ECO:0000256" key="5">
    <source>
        <dbReference type="SAM" id="Phobius"/>
    </source>
</evidence>
<keyword evidence="2 5" id="KW-0812">Transmembrane</keyword>
<feature type="transmembrane region" description="Helical" evidence="5">
    <location>
        <begin position="192"/>
        <end position="210"/>
    </location>
</feature>
<feature type="transmembrane region" description="Helical" evidence="5">
    <location>
        <begin position="231"/>
        <end position="259"/>
    </location>
</feature>
<feature type="transmembrane region" description="Helical" evidence="5">
    <location>
        <begin position="305"/>
        <end position="324"/>
    </location>
</feature>
<name>A0A1Y1LG60_PHOPY</name>
<keyword evidence="4 5" id="KW-0472">Membrane</keyword>
<dbReference type="InterPro" id="IPR011547">
    <property type="entry name" value="SLC26A/SulP_dom"/>
</dbReference>
<dbReference type="AlphaFoldDB" id="A0A1Y1LG60"/>
<dbReference type="Proteomes" id="UP000327044">
    <property type="component" value="Unassembled WGS sequence"/>
</dbReference>
<comment type="subcellular location">
    <subcellularLocation>
        <location evidence="1">Membrane</location>
        <topology evidence="1">Multi-pass membrane protein</topology>
    </subcellularLocation>
</comment>
<sequence>MSNVAYISLENGTDSNSINWKTIVNKRIPVTAWIPHYTLATFFQDIVAGFTVGLTEIPQAIAYAIVAGLPPQYGLYSGLLDCIVYFIFGTCKDVNIGPTAIMALMVQPHVEKLGPDMAVLITFLSGAIIFVLGLLHLGFLVEFFSYPVIAGFTSAAAIQIGSSQIKSLLGIPGKANEFLEAWISVFKNITHISWWDSLLGVSTIILLILIKQVGRYGNRNSRPEFSTTRNILGKVLWLCSIARNAVVVIIGTLIAWILYTNGIKPFKLTGNIGKGLPTIQLPPFSTVFNNQTYSFVDMIKQYESSIAFVPLIAILEHVAIAKSFAKGKTIDATQEMIALGLCNLSGSFIRSMPVTGSFTRTAVNNASGVQTTLAGVVVTAMVLLALGFLTATFAFIPKATLAAVVICAMIHLIDYKAIITLWRTKKMDLIPFIITLLASLLVGLEYGILIGICSNILFVLHSSARPSIEIEREKFPQGDVFVVTPSRSLQFPSAEYLREKVIQDCYDPKVTVVLNGKYINNVDATVAKNFKVLADDLILREQNIIFWNFKMNVRNICKGVDQKLVDFFKDGNLQDIIEAAAPNGVPTLMVRF</sequence>
<keyword evidence="3 5" id="KW-1133">Transmembrane helix</keyword>
<dbReference type="InterPro" id="IPR001902">
    <property type="entry name" value="SLC26A/SulP_fam"/>
</dbReference>
<evidence type="ECO:0000256" key="3">
    <source>
        <dbReference type="ARBA" id="ARBA00022989"/>
    </source>
</evidence>
<feature type="domain" description="SLC26A/SulP transporter" evidence="6">
    <location>
        <begin position="42"/>
        <end position="435"/>
    </location>
</feature>
<gene>
    <name evidence="8" type="ORF">PPYR_09083</name>
</gene>
<evidence type="ECO:0000256" key="1">
    <source>
        <dbReference type="ARBA" id="ARBA00004141"/>
    </source>
</evidence>
<feature type="transmembrane region" description="Helical" evidence="5">
    <location>
        <begin position="118"/>
        <end position="139"/>
    </location>
</feature>
<evidence type="ECO:0000313" key="9">
    <source>
        <dbReference type="Proteomes" id="UP000327044"/>
    </source>
</evidence>
<feature type="transmembrane region" description="Helical" evidence="5">
    <location>
        <begin position="403"/>
        <end position="423"/>
    </location>
</feature>
<dbReference type="Pfam" id="PF00916">
    <property type="entry name" value="Sulfate_transp"/>
    <property type="match status" value="1"/>
</dbReference>
<evidence type="ECO:0000259" key="6">
    <source>
        <dbReference type="Pfam" id="PF00916"/>
    </source>
</evidence>
<reference evidence="7" key="1">
    <citation type="journal article" date="2016" name="Sci. Rep.">
        <title>Molecular characterization of firefly nuptial gifts: a multi-omics approach sheds light on postcopulatory sexual selection.</title>
        <authorList>
            <person name="Al-Wathiqui N."/>
            <person name="Fallon T.R."/>
            <person name="South A."/>
            <person name="Weng J.K."/>
            <person name="Lewis S.M."/>
        </authorList>
    </citation>
    <scope>NUCLEOTIDE SEQUENCE</scope>
</reference>
<accession>A0A1Y1LG60</accession>
<reference evidence="8 9" key="2">
    <citation type="journal article" date="2018" name="Elife">
        <title>Firefly genomes illuminate parallel origins of bioluminescence in beetles.</title>
        <authorList>
            <person name="Fallon T.R."/>
            <person name="Lower S.E."/>
            <person name="Chang C.H."/>
            <person name="Bessho-Uehara M."/>
            <person name="Martin G.J."/>
            <person name="Bewick A.J."/>
            <person name="Behringer M."/>
            <person name="Debat H.J."/>
            <person name="Wong I."/>
            <person name="Day J.C."/>
            <person name="Suvorov A."/>
            <person name="Silva C.J."/>
            <person name="Stanger-Hall K.F."/>
            <person name="Hall D.W."/>
            <person name="Schmitz R.J."/>
            <person name="Nelson D.R."/>
            <person name="Lewis S.M."/>
            <person name="Shigenobu S."/>
            <person name="Bybee S.M."/>
            <person name="Larracuente A.M."/>
            <person name="Oba Y."/>
            <person name="Weng J.K."/>
        </authorList>
    </citation>
    <scope>NUCLEOTIDE SEQUENCE [LARGE SCALE GENOMIC DNA]</scope>
    <source>
        <strain evidence="8">1611_PpyrPB1</strain>
        <tissue evidence="8">Whole body</tissue>
    </source>
</reference>
<evidence type="ECO:0000313" key="8">
    <source>
        <dbReference type="EMBL" id="KAB0798090.1"/>
    </source>
</evidence>
<dbReference type="EMBL" id="VVIM01000006">
    <property type="protein sequence ID" value="KAB0798090.1"/>
    <property type="molecule type" value="Genomic_DNA"/>
</dbReference>
<feature type="transmembrane region" description="Helical" evidence="5">
    <location>
        <begin position="83"/>
        <end position="106"/>
    </location>
</feature>
<dbReference type="PANTHER" id="PTHR11814">
    <property type="entry name" value="SULFATE TRANSPORTER"/>
    <property type="match status" value="1"/>
</dbReference>
<dbReference type="FunCoup" id="A0A1Y1LG60">
    <property type="interactions" value="53"/>
</dbReference>
<protein>
    <recommendedName>
        <fullName evidence="6">SLC26A/SulP transporter domain-containing protein</fullName>
    </recommendedName>
</protein>
<reference evidence="8" key="3">
    <citation type="submission" date="2019-08" db="EMBL/GenBank/DDBJ databases">
        <authorList>
            <consortium name="Photinus pyralis genome working group"/>
            <person name="Fallon T.R."/>
            <person name="Sander Lower S.E."/>
            <person name="Weng J.-K."/>
        </authorList>
    </citation>
    <scope>NUCLEOTIDE SEQUENCE</scope>
    <source>
        <strain evidence="8">1611_PpyrPB1</strain>
        <tissue evidence="8">Whole body</tissue>
    </source>
</reference>
<feature type="transmembrane region" description="Helical" evidence="5">
    <location>
        <begin position="373"/>
        <end position="396"/>
    </location>
</feature>
<dbReference type="GO" id="GO:0016020">
    <property type="term" value="C:membrane"/>
    <property type="evidence" value="ECO:0007669"/>
    <property type="project" value="UniProtKB-SubCell"/>
</dbReference>
<evidence type="ECO:0000256" key="4">
    <source>
        <dbReference type="ARBA" id="ARBA00023136"/>
    </source>
</evidence>
<dbReference type="InParanoid" id="A0A1Y1LG60"/>
<feature type="transmembrane region" description="Helical" evidence="5">
    <location>
        <begin position="429"/>
        <end position="460"/>
    </location>
</feature>
<proteinExistence type="predicted"/>
<organism evidence="7">
    <name type="scientific">Photinus pyralis</name>
    <name type="common">Common eastern firefly</name>
    <name type="synonym">Lampyris pyralis</name>
    <dbReference type="NCBI Taxonomy" id="7054"/>
    <lineage>
        <taxon>Eukaryota</taxon>
        <taxon>Metazoa</taxon>
        <taxon>Ecdysozoa</taxon>
        <taxon>Arthropoda</taxon>
        <taxon>Hexapoda</taxon>
        <taxon>Insecta</taxon>
        <taxon>Pterygota</taxon>
        <taxon>Neoptera</taxon>
        <taxon>Endopterygota</taxon>
        <taxon>Coleoptera</taxon>
        <taxon>Polyphaga</taxon>
        <taxon>Elateriformia</taxon>
        <taxon>Elateroidea</taxon>
        <taxon>Lampyridae</taxon>
        <taxon>Lampyrinae</taxon>
        <taxon>Photinus</taxon>
    </lineage>
</organism>
<dbReference type="GO" id="GO:0055085">
    <property type="term" value="P:transmembrane transport"/>
    <property type="evidence" value="ECO:0007669"/>
    <property type="project" value="InterPro"/>
</dbReference>
<keyword evidence="9" id="KW-1185">Reference proteome</keyword>
<evidence type="ECO:0000313" key="7">
    <source>
        <dbReference type="EMBL" id="JAV71861.1"/>
    </source>
</evidence>